<evidence type="ECO:0000313" key="3">
    <source>
        <dbReference type="WBParaSite" id="Hba_12363"/>
    </source>
</evidence>
<feature type="region of interest" description="Disordered" evidence="1">
    <location>
        <begin position="45"/>
        <end position="68"/>
    </location>
</feature>
<accession>A0A1I7X4L8</accession>
<evidence type="ECO:0000256" key="1">
    <source>
        <dbReference type="SAM" id="MobiDB-lite"/>
    </source>
</evidence>
<organism evidence="2 3">
    <name type="scientific">Heterorhabditis bacteriophora</name>
    <name type="common">Entomopathogenic nematode worm</name>
    <dbReference type="NCBI Taxonomy" id="37862"/>
    <lineage>
        <taxon>Eukaryota</taxon>
        <taxon>Metazoa</taxon>
        <taxon>Ecdysozoa</taxon>
        <taxon>Nematoda</taxon>
        <taxon>Chromadorea</taxon>
        <taxon>Rhabditida</taxon>
        <taxon>Rhabditina</taxon>
        <taxon>Rhabditomorpha</taxon>
        <taxon>Strongyloidea</taxon>
        <taxon>Heterorhabditidae</taxon>
        <taxon>Heterorhabditis</taxon>
    </lineage>
</organism>
<dbReference type="Proteomes" id="UP000095283">
    <property type="component" value="Unplaced"/>
</dbReference>
<proteinExistence type="predicted"/>
<protein>
    <submittedName>
        <fullName evidence="3">S100P-binding protein</fullName>
    </submittedName>
</protein>
<sequence length="114" mass="12267">MGMNCLGVFDPNEVMTAPSPPSTAEAEFPVDDSEHCLQEMKGLCLDPSPSLSESPDSASPGNCGVPPSPGVKRRVTFSNQVKACPPPGNGSFKYFCFVLILFTNFLKTINKSYF</sequence>
<keyword evidence="2" id="KW-1185">Reference proteome</keyword>
<dbReference type="WBParaSite" id="Hba_12363">
    <property type="protein sequence ID" value="Hba_12363"/>
    <property type="gene ID" value="Hba_12363"/>
</dbReference>
<feature type="compositionally biased region" description="Low complexity" evidence="1">
    <location>
        <begin position="45"/>
        <end position="60"/>
    </location>
</feature>
<reference evidence="3" key="1">
    <citation type="submission" date="2016-11" db="UniProtKB">
        <authorList>
            <consortium name="WormBaseParasite"/>
        </authorList>
    </citation>
    <scope>IDENTIFICATION</scope>
</reference>
<name>A0A1I7X4L8_HETBA</name>
<feature type="region of interest" description="Disordered" evidence="1">
    <location>
        <begin position="1"/>
        <end position="27"/>
    </location>
</feature>
<dbReference type="AlphaFoldDB" id="A0A1I7X4L8"/>
<evidence type="ECO:0000313" key="2">
    <source>
        <dbReference type="Proteomes" id="UP000095283"/>
    </source>
</evidence>